<dbReference type="Proteomes" id="UP000247409">
    <property type="component" value="Unassembled WGS sequence"/>
</dbReference>
<organism evidence="2 3">
    <name type="scientific">Gracilariopsis chorda</name>
    <dbReference type="NCBI Taxonomy" id="448386"/>
    <lineage>
        <taxon>Eukaryota</taxon>
        <taxon>Rhodophyta</taxon>
        <taxon>Florideophyceae</taxon>
        <taxon>Rhodymeniophycidae</taxon>
        <taxon>Gracilariales</taxon>
        <taxon>Gracilariaceae</taxon>
        <taxon>Gracilariopsis</taxon>
    </lineage>
</organism>
<dbReference type="Pfam" id="PF05899">
    <property type="entry name" value="Cupin_3"/>
    <property type="match status" value="1"/>
</dbReference>
<dbReference type="CDD" id="cd02227">
    <property type="entry name" value="cupin_TM1112-like"/>
    <property type="match status" value="1"/>
</dbReference>
<sequence length="140" mass="15661">MAFVLEPAIWRKDVQSQFTCARQSKPLVSSQAARRAIVMSTVVEKGAGMRVIKNADEATIEKLGCRSWGTWGCEPSTFPWTYADDEVCLLLKGDLTVIPDDGSEKMDLQAGDIAYFPKNMSCTWEVREAVHKHFTFGIKI</sequence>
<name>A0A2V3J7V2_9FLOR</name>
<dbReference type="SUPFAM" id="SSF51182">
    <property type="entry name" value="RmlC-like cupins"/>
    <property type="match status" value="1"/>
</dbReference>
<dbReference type="InterPro" id="IPR008579">
    <property type="entry name" value="UGlyAH_Cupin_dom"/>
</dbReference>
<dbReference type="AlphaFoldDB" id="A0A2V3J7V2"/>
<accession>A0A2V3J7V2</accession>
<dbReference type="EMBL" id="NBIV01000006">
    <property type="protein sequence ID" value="PXF49300.1"/>
    <property type="molecule type" value="Genomic_DNA"/>
</dbReference>
<feature type="domain" description="(S)-ureidoglycine aminohydrolase cupin" evidence="1">
    <location>
        <begin position="61"/>
        <end position="134"/>
    </location>
</feature>
<dbReference type="InterPro" id="IPR014710">
    <property type="entry name" value="RmlC-like_jellyroll"/>
</dbReference>
<comment type="caution">
    <text evidence="2">The sequence shown here is derived from an EMBL/GenBank/DDBJ whole genome shotgun (WGS) entry which is preliminary data.</text>
</comment>
<evidence type="ECO:0000259" key="1">
    <source>
        <dbReference type="Pfam" id="PF05899"/>
    </source>
</evidence>
<reference evidence="2 3" key="1">
    <citation type="journal article" date="2018" name="Mol. Biol. Evol.">
        <title>Analysis of the draft genome of the red seaweed Gracilariopsis chorda provides insights into genome size evolution in Rhodophyta.</title>
        <authorList>
            <person name="Lee J."/>
            <person name="Yang E.C."/>
            <person name="Graf L."/>
            <person name="Yang J.H."/>
            <person name="Qiu H."/>
            <person name="Zel Zion U."/>
            <person name="Chan C.X."/>
            <person name="Stephens T.G."/>
            <person name="Weber A.P.M."/>
            <person name="Boo G.H."/>
            <person name="Boo S.M."/>
            <person name="Kim K.M."/>
            <person name="Shin Y."/>
            <person name="Jung M."/>
            <person name="Lee S.J."/>
            <person name="Yim H.S."/>
            <person name="Lee J.H."/>
            <person name="Bhattacharya D."/>
            <person name="Yoon H.S."/>
        </authorList>
    </citation>
    <scope>NUCLEOTIDE SEQUENCE [LARGE SCALE GENOMIC DNA]</scope>
    <source>
        <strain evidence="2 3">SKKU-2015</strain>
        <tissue evidence="2">Whole body</tissue>
    </source>
</reference>
<dbReference type="OrthoDB" id="10260542at2759"/>
<keyword evidence="3" id="KW-1185">Reference proteome</keyword>
<evidence type="ECO:0000313" key="3">
    <source>
        <dbReference type="Proteomes" id="UP000247409"/>
    </source>
</evidence>
<gene>
    <name evidence="2" type="ORF">BWQ96_00874</name>
</gene>
<dbReference type="InterPro" id="IPR011051">
    <property type="entry name" value="RmlC_Cupin_sf"/>
</dbReference>
<dbReference type="PANTHER" id="PTHR33271:SF22">
    <property type="entry name" value="OS04G0445200 PROTEIN"/>
    <property type="match status" value="1"/>
</dbReference>
<dbReference type="PANTHER" id="PTHR33271">
    <property type="entry name" value="OS04G0445200 PROTEIN"/>
    <property type="match status" value="1"/>
</dbReference>
<evidence type="ECO:0000313" key="2">
    <source>
        <dbReference type="EMBL" id="PXF49300.1"/>
    </source>
</evidence>
<proteinExistence type="predicted"/>
<dbReference type="Gene3D" id="2.60.120.10">
    <property type="entry name" value="Jelly Rolls"/>
    <property type="match status" value="1"/>
</dbReference>
<protein>
    <recommendedName>
        <fullName evidence="1">(S)-ureidoglycine aminohydrolase cupin domain-containing protein</fullName>
    </recommendedName>
</protein>